<comment type="caution">
    <text evidence="13">The sequence shown here is derived from an EMBL/GenBank/DDBJ whole genome shotgun (WGS) entry which is preliminary data.</text>
</comment>
<evidence type="ECO:0000256" key="10">
    <source>
        <dbReference type="ARBA" id="ARBA00023237"/>
    </source>
</evidence>
<feature type="domain" description="Secretin/TonB short N-terminal" evidence="12">
    <location>
        <begin position="68"/>
        <end position="119"/>
    </location>
</feature>
<accession>A0ABW4K4X0</accession>
<comment type="similarity">
    <text evidence="11">Belongs to the TonB-dependent receptor family.</text>
</comment>
<feature type="non-terminal residue" evidence="13">
    <location>
        <position position="514"/>
    </location>
</feature>
<evidence type="ECO:0000259" key="12">
    <source>
        <dbReference type="SMART" id="SM00965"/>
    </source>
</evidence>
<dbReference type="Pfam" id="PF07715">
    <property type="entry name" value="Plug"/>
    <property type="match status" value="1"/>
</dbReference>
<protein>
    <submittedName>
        <fullName evidence="13">TonB-dependent receptor plug domain-containing protein</fullName>
    </submittedName>
</protein>
<keyword evidence="6" id="KW-0408">Iron</keyword>
<dbReference type="PANTHER" id="PTHR32552:SF81">
    <property type="entry name" value="TONB-DEPENDENT OUTER MEMBRANE RECEPTOR"/>
    <property type="match status" value="1"/>
</dbReference>
<keyword evidence="4" id="KW-0410">Iron transport</keyword>
<dbReference type="SMART" id="SM00965">
    <property type="entry name" value="STN"/>
    <property type="match status" value="1"/>
</dbReference>
<keyword evidence="5 11" id="KW-0812">Transmembrane</keyword>
<sequence>MVSSRSKYGVSGRIGYGAAMLAGALIAIQGASGASAQTATESGATHAAAIPAGPLSSALHAFATQTGLQVLADADVTAGKRSRGARAGLAPAEALASLLEGTGVAGRIVSGSQVELRAEPPATVQLVTGQIDDGAIALEPITVYGEKAARDSSRTYTSVGVVTAEDLQNSSARDTAQAYNRLANVRSFPSGEGNSSIVIRGLNAEGVTAPGRSAPVVSVLIDGAPQNIEAIRRGSRGLWDVEQIEVLRGPQSTLQGRNSLGGSVAIKTKDPTFEPEVVIDGSLGTEDSKSAAFAVFGPLVKDQVAMRIAGQIAREDKDIRFVAPSLDKERRDEFEQIRAKLLLTPDALPGFSALLSVSRTHDKPGWNFVTGPDFFDRRFDPEDSFGAEFRDTKVNRYGAELAYEFAPGWKLTSLTTFSESDLDIDTPAGASFQRDETRKGKDFSQDVRLNFDPEGSRLSGVVGFFVGRYTSDAAGVATTTALAPYGVPIALVQDLKAEFRTTSIAAYTDLRYKL</sequence>
<evidence type="ECO:0000256" key="8">
    <source>
        <dbReference type="ARBA" id="ARBA00023077"/>
    </source>
</evidence>
<evidence type="ECO:0000256" key="2">
    <source>
        <dbReference type="ARBA" id="ARBA00022448"/>
    </source>
</evidence>
<keyword evidence="7" id="KW-0406">Ion transport</keyword>
<keyword evidence="2 11" id="KW-0813">Transport</keyword>
<keyword evidence="14" id="KW-1185">Reference proteome</keyword>
<dbReference type="RefSeq" id="WP_378797960.1">
    <property type="nucleotide sequence ID" value="NZ_JBHUER010000003.1"/>
</dbReference>
<evidence type="ECO:0000313" key="14">
    <source>
        <dbReference type="Proteomes" id="UP001597308"/>
    </source>
</evidence>
<dbReference type="InterPro" id="IPR012910">
    <property type="entry name" value="Plug_dom"/>
</dbReference>
<evidence type="ECO:0000256" key="6">
    <source>
        <dbReference type="ARBA" id="ARBA00023004"/>
    </source>
</evidence>
<keyword evidence="3 11" id="KW-1134">Transmembrane beta strand</keyword>
<keyword evidence="13" id="KW-0675">Receptor</keyword>
<evidence type="ECO:0000256" key="3">
    <source>
        <dbReference type="ARBA" id="ARBA00022452"/>
    </source>
</evidence>
<evidence type="ECO:0000256" key="9">
    <source>
        <dbReference type="ARBA" id="ARBA00023136"/>
    </source>
</evidence>
<dbReference type="InterPro" id="IPR011662">
    <property type="entry name" value="Secretin/TonB_short_N"/>
</dbReference>
<keyword evidence="10 11" id="KW-0998">Cell outer membrane</keyword>
<gene>
    <name evidence="13" type="ORF">ACFSCV_06000</name>
</gene>
<comment type="subcellular location">
    <subcellularLocation>
        <location evidence="1 11">Cell outer membrane</location>
        <topology evidence="1 11">Multi-pass membrane protein</topology>
    </subcellularLocation>
</comment>
<dbReference type="SUPFAM" id="SSF56935">
    <property type="entry name" value="Porins"/>
    <property type="match status" value="1"/>
</dbReference>
<dbReference type="InterPro" id="IPR039426">
    <property type="entry name" value="TonB-dep_rcpt-like"/>
</dbReference>
<dbReference type="PROSITE" id="PS52016">
    <property type="entry name" value="TONB_DEPENDENT_REC_3"/>
    <property type="match status" value="1"/>
</dbReference>
<organism evidence="13 14">
    <name type="scientific">Methylopila henanensis</name>
    <dbReference type="NCBI Taxonomy" id="873516"/>
    <lineage>
        <taxon>Bacteria</taxon>
        <taxon>Pseudomonadati</taxon>
        <taxon>Pseudomonadota</taxon>
        <taxon>Alphaproteobacteria</taxon>
        <taxon>Hyphomicrobiales</taxon>
        <taxon>Methylopilaceae</taxon>
        <taxon>Methylopila</taxon>
    </lineage>
</organism>
<dbReference type="EMBL" id="JBHUER010000003">
    <property type="protein sequence ID" value="MFD1702556.1"/>
    <property type="molecule type" value="Genomic_DNA"/>
</dbReference>
<evidence type="ECO:0000256" key="5">
    <source>
        <dbReference type="ARBA" id="ARBA00022692"/>
    </source>
</evidence>
<evidence type="ECO:0000256" key="4">
    <source>
        <dbReference type="ARBA" id="ARBA00022496"/>
    </source>
</evidence>
<name>A0ABW4K4X0_9HYPH</name>
<dbReference type="Proteomes" id="UP001597308">
    <property type="component" value="Unassembled WGS sequence"/>
</dbReference>
<keyword evidence="8" id="KW-0798">TonB box</keyword>
<dbReference type="InterPro" id="IPR036942">
    <property type="entry name" value="Beta-barrel_TonB_sf"/>
</dbReference>
<evidence type="ECO:0000256" key="1">
    <source>
        <dbReference type="ARBA" id="ARBA00004571"/>
    </source>
</evidence>
<dbReference type="PANTHER" id="PTHR32552">
    <property type="entry name" value="FERRICHROME IRON RECEPTOR-RELATED"/>
    <property type="match status" value="1"/>
</dbReference>
<keyword evidence="9 11" id="KW-0472">Membrane</keyword>
<dbReference type="Gene3D" id="3.55.50.30">
    <property type="match status" value="1"/>
</dbReference>
<dbReference type="Gene3D" id="2.40.170.20">
    <property type="entry name" value="TonB-dependent receptor, beta-barrel domain"/>
    <property type="match status" value="1"/>
</dbReference>
<evidence type="ECO:0000256" key="11">
    <source>
        <dbReference type="PROSITE-ProRule" id="PRU01360"/>
    </source>
</evidence>
<evidence type="ECO:0000313" key="13">
    <source>
        <dbReference type="EMBL" id="MFD1702556.1"/>
    </source>
</evidence>
<reference evidence="14" key="1">
    <citation type="journal article" date="2019" name="Int. J. Syst. Evol. Microbiol.">
        <title>The Global Catalogue of Microorganisms (GCM) 10K type strain sequencing project: providing services to taxonomists for standard genome sequencing and annotation.</title>
        <authorList>
            <consortium name="The Broad Institute Genomics Platform"/>
            <consortium name="The Broad Institute Genome Sequencing Center for Infectious Disease"/>
            <person name="Wu L."/>
            <person name="Ma J."/>
        </authorList>
    </citation>
    <scope>NUCLEOTIDE SEQUENCE [LARGE SCALE GENOMIC DNA]</scope>
    <source>
        <strain evidence="14">KCTC 23707</strain>
    </source>
</reference>
<evidence type="ECO:0000256" key="7">
    <source>
        <dbReference type="ARBA" id="ARBA00023065"/>
    </source>
</evidence>
<proteinExistence type="inferred from homology"/>